<dbReference type="InterPro" id="IPR035897">
    <property type="entry name" value="Toll_tir_struct_dom_sf"/>
</dbReference>
<dbReference type="Pfam" id="PF01582">
    <property type="entry name" value="TIR"/>
    <property type="match status" value="1"/>
</dbReference>
<evidence type="ECO:0000313" key="14">
    <source>
        <dbReference type="EMBL" id="VDI42319.1"/>
    </source>
</evidence>
<evidence type="ECO:0000256" key="4">
    <source>
        <dbReference type="ARBA" id="ARBA00022692"/>
    </source>
</evidence>
<evidence type="ECO:0000256" key="12">
    <source>
        <dbReference type="SAM" id="SignalP"/>
    </source>
</evidence>
<dbReference type="PRINTS" id="PR01537">
    <property type="entry name" value="INTRLKN1R1F"/>
</dbReference>
<keyword evidence="3" id="KW-0433">Leucine-rich repeat</keyword>
<dbReference type="SUPFAM" id="SSF52200">
    <property type="entry name" value="Toll/Interleukin receptor TIR domain"/>
    <property type="match status" value="1"/>
</dbReference>
<dbReference type="PANTHER" id="PTHR24365:SF541">
    <property type="entry name" value="PROTEIN TOLL-RELATED"/>
    <property type="match status" value="1"/>
</dbReference>
<dbReference type="Proteomes" id="UP000596742">
    <property type="component" value="Unassembled WGS sequence"/>
</dbReference>
<comment type="similarity">
    <text evidence="2">Belongs to the Toll-like receptor family.</text>
</comment>
<organism evidence="14 15">
    <name type="scientific">Mytilus galloprovincialis</name>
    <name type="common">Mediterranean mussel</name>
    <dbReference type="NCBI Taxonomy" id="29158"/>
    <lineage>
        <taxon>Eukaryota</taxon>
        <taxon>Metazoa</taxon>
        <taxon>Spiralia</taxon>
        <taxon>Lophotrochozoa</taxon>
        <taxon>Mollusca</taxon>
        <taxon>Bivalvia</taxon>
        <taxon>Autobranchia</taxon>
        <taxon>Pteriomorphia</taxon>
        <taxon>Mytilida</taxon>
        <taxon>Mytiloidea</taxon>
        <taxon>Mytilidae</taxon>
        <taxon>Mytilinae</taxon>
        <taxon>Mytilus</taxon>
    </lineage>
</organism>
<keyword evidence="5 12" id="KW-0732">Signal</keyword>
<keyword evidence="6" id="KW-0677">Repeat</keyword>
<accession>A0A8B6EZN1</accession>
<evidence type="ECO:0000256" key="1">
    <source>
        <dbReference type="ARBA" id="ARBA00004479"/>
    </source>
</evidence>
<dbReference type="GO" id="GO:0006955">
    <property type="term" value="P:immune response"/>
    <property type="evidence" value="ECO:0007669"/>
    <property type="project" value="InterPro"/>
</dbReference>
<feature type="transmembrane region" description="Helical" evidence="11">
    <location>
        <begin position="646"/>
        <end position="671"/>
    </location>
</feature>
<dbReference type="PANTHER" id="PTHR24365">
    <property type="entry name" value="TOLL-LIKE RECEPTOR"/>
    <property type="match status" value="1"/>
</dbReference>
<dbReference type="SMART" id="SM00369">
    <property type="entry name" value="LRR_TYP"/>
    <property type="match status" value="5"/>
</dbReference>
<dbReference type="InterPro" id="IPR032675">
    <property type="entry name" value="LRR_dom_sf"/>
</dbReference>
<sequence>MIYLSIVMNLCLLYMVSCSSIDTKEKCTIKVDPKSKRTKADCRNKNLTSVPLDLPADINVLDLAGNLFTFIGNSDFKRFVVLSEINLNNNEIMALDTHAFYLPLLTKLQLSNNHLNVSDSYSENVFHSSSKLRELDIKRNMRYASYSENPLDYNLPGSSLINLEVLVIDLVCFPKFNSSFQKMSNLQTLIFDDCFICYLSNETFMNFPQNVKELQMRSCQYFFVVEIDALKYFPLLCILDISNTPISLSQALQMVYPLQNTNMDLINFHHVSVENSQIYPYDVILTPKLMEYIRTICIKTLDISENSICSIRNKSLILFQHPQCFEQLILSANRFGLGYFISYFVSFVYRMTNLTLFDNSYVPLEYKNPQFLHDSQTLDLRVKDSRISEGNFEKPSFTFHIPKNLKYVRVSHVMARNYVQIIDISNTTLATLDFSYYNTDMFPLFICDGFNNLTYLDISGIESTKTFGQFPILKHLKILKMAHSQLYKLIPQNVTIFNWTTYLTSLDVSHNYLWYVGEKSFEGLNLLTSLNVSNNMFQTIPRVIMSFAHLTELDLSFNLLSMLEDDLTVWINVQNKHFGHFKLYLQGNAFICTCETANFLIWIFDTKANLDMDKNYTCRLPGGGNNFTKNVTEDYHNYFAACNAAIWIKLGVSLLTSICFCIVCITLVYNFRWRILFYFHRKFLIIVEKGLEVNFKYDVYVSYSDDGASFIKNIFQPTIEHRWGLRMCCEDRDFDVGASNLDVRARSIHKSRHIIFVITPSFITREWNRFEIERAKYEKFTKDLQKIVVIAHKTSIQNTPTELSTIWNDVCVIEWPEEGGELFTVWQKLRLWLF</sequence>
<dbReference type="AlphaFoldDB" id="A0A8B6EZN1"/>
<dbReference type="InterPro" id="IPR003591">
    <property type="entry name" value="Leu-rich_rpt_typical-subtyp"/>
</dbReference>
<dbReference type="SUPFAM" id="SSF52058">
    <property type="entry name" value="L domain-like"/>
    <property type="match status" value="1"/>
</dbReference>
<dbReference type="SMART" id="SM00255">
    <property type="entry name" value="TIR"/>
    <property type="match status" value="1"/>
</dbReference>
<feature type="signal peptide" evidence="12">
    <location>
        <begin position="1"/>
        <end position="18"/>
    </location>
</feature>
<dbReference type="GO" id="GO:0002224">
    <property type="term" value="P:toll-like receptor signaling pathway"/>
    <property type="evidence" value="ECO:0007669"/>
    <property type="project" value="InterPro"/>
</dbReference>
<evidence type="ECO:0000313" key="15">
    <source>
        <dbReference type="Proteomes" id="UP000596742"/>
    </source>
</evidence>
<evidence type="ECO:0000256" key="6">
    <source>
        <dbReference type="ARBA" id="ARBA00022737"/>
    </source>
</evidence>
<evidence type="ECO:0000256" key="11">
    <source>
        <dbReference type="SAM" id="Phobius"/>
    </source>
</evidence>
<dbReference type="PROSITE" id="PS50104">
    <property type="entry name" value="TIR"/>
    <property type="match status" value="1"/>
</dbReference>
<keyword evidence="9 14" id="KW-0675">Receptor</keyword>
<proteinExistence type="inferred from homology"/>
<dbReference type="SUPFAM" id="SSF52047">
    <property type="entry name" value="RNI-like"/>
    <property type="match status" value="1"/>
</dbReference>
<dbReference type="GO" id="GO:0005886">
    <property type="term" value="C:plasma membrane"/>
    <property type="evidence" value="ECO:0007669"/>
    <property type="project" value="TreeGrafter"/>
</dbReference>
<dbReference type="InterPro" id="IPR000157">
    <property type="entry name" value="TIR_dom"/>
</dbReference>
<dbReference type="InterPro" id="IPR001611">
    <property type="entry name" value="Leu-rich_rpt"/>
</dbReference>
<dbReference type="Gene3D" id="3.40.50.10140">
    <property type="entry name" value="Toll/interleukin-1 receptor homology (TIR) domain"/>
    <property type="match status" value="1"/>
</dbReference>
<name>A0A8B6EZN1_MYTGA</name>
<protein>
    <submittedName>
        <fullName evidence="14">Toll-like receptor 8</fullName>
    </submittedName>
</protein>
<feature type="chain" id="PRO_5032499374" evidence="12">
    <location>
        <begin position="19"/>
        <end position="834"/>
    </location>
</feature>
<keyword evidence="4 11" id="KW-0812">Transmembrane</keyword>
<keyword evidence="7 11" id="KW-1133">Transmembrane helix</keyword>
<keyword evidence="15" id="KW-1185">Reference proteome</keyword>
<comment type="caution">
    <text evidence="14">The sequence shown here is derived from an EMBL/GenBank/DDBJ whole genome shotgun (WGS) entry which is preliminary data.</text>
</comment>
<evidence type="ECO:0000259" key="13">
    <source>
        <dbReference type="PROSITE" id="PS50104"/>
    </source>
</evidence>
<evidence type="ECO:0000256" key="10">
    <source>
        <dbReference type="ARBA" id="ARBA00023180"/>
    </source>
</evidence>
<keyword evidence="8 11" id="KW-0472">Membrane</keyword>
<dbReference type="InterPro" id="IPR017241">
    <property type="entry name" value="Toll-like_receptor"/>
</dbReference>
<gene>
    <name evidence="14" type="ORF">MGAL_10B069649</name>
</gene>
<evidence type="ECO:0000256" key="8">
    <source>
        <dbReference type="ARBA" id="ARBA00023136"/>
    </source>
</evidence>
<dbReference type="PIRSF" id="PIRSF037595">
    <property type="entry name" value="Toll-like_receptor"/>
    <property type="match status" value="1"/>
</dbReference>
<evidence type="ECO:0000256" key="3">
    <source>
        <dbReference type="ARBA" id="ARBA00022614"/>
    </source>
</evidence>
<evidence type="ECO:0000256" key="9">
    <source>
        <dbReference type="ARBA" id="ARBA00023170"/>
    </source>
</evidence>
<dbReference type="Gene3D" id="3.80.10.10">
    <property type="entry name" value="Ribonuclease Inhibitor"/>
    <property type="match status" value="4"/>
</dbReference>
<evidence type="ECO:0000256" key="2">
    <source>
        <dbReference type="ARBA" id="ARBA00009634"/>
    </source>
</evidence>
<feature type="domain" description="TIR" evidence="13">
    <location>
        <begin position="695"/>
        <end position="833"/>
    </location>
</feature>
<evidence type="ECO:0000256" key="7">
    <source>
        <dbReference type="ARBA" id="ARBA00022989"/>
    </source>
</evidence>
<dbReference type="Pfam" id="PF13855">
    <property type="entry name" value="LRR_8"/>
    <property type="match status" value="2"/>
</dbReference>
<dbReference type="EMBL" id="UYJE01006000">
    <property type="protein sequence ID" value="VDI42319.1"/>
    <property type="molecule type" value="Genomic_DNA"/>
</dbReference>
<keyword evidence="10" id="KW-0325">Glycoprotein</keyword>
<dbReference type="GO" id="GO:0004888">
    <property type="term" value="F:transmembrane signaling receptor activity"/>
    <property type="evidence" value="ECO:0007669"/>
    <property type="project" value="InterPro"/>
</dbReference>
<reference evidence="14" key="1">
    <citation type="submission" date="2018-11" db="EMBL/GenBank/DDBJ databases">
        <authorList>
            <person name="Alioto T."/>
            <person name="Alioto T."/>
        </authorList>
    </citation>
    <scope>NUCLEOTIDE SEQUENCE</scope>
</reference>
<dbReference type="OrthoDB" id="6287768at2759"/>
<evidence type="ECO:0000256" key="5">
    <source>
        <dbReference type="ARBA" id="ARBA00022729"/>
    </source>
</evidence>
<comment type="subcellular location">
    <subcellularLocation>
        <location evidence="1">Membrane</location>
        <topology evidence="1">Single-pass type I membrane protein</topology>
    </subcellularLocation>
</comment>